<keyword evidence="5 7" id="KW-0573">Peptidoglycan synthesis</keyword>
<keyword evidence="6 7" id="KW-0961">Cell wall biogenesis/degradation</keyword>
<dbReference type="RefSeq" id="WP_119754669.1">
    <property type="nucleotide sequence ID" value="NZ_CP032382.1"/>
</dbReference>
<evidence type="ECO:0000313" key="9">
    <source>
        <dbReference type="EMBL" id="AYB31394.1"/>
    </source>
</evidence>
<reference evidence="10" key="1">
    <citation type="submission" date="2018-09" db="EMBL/GenBank/DDBJ databases">
        <title>Chryseolinea sp. KIS68-18 isolated from soil.</title>
        <authorList>
            <person name="Weon H.-Y."/>
            <person name="Kwon S.-W."/>
            <person name="Lee S.A."/>
        </authorList>
    </citation>
    <scope>NUCLEOTIDE SEQUENCE [LARGE SCALE GENOMIC DNA]</scope>
    <source>
        <strain evidence="10">KIS68-18</strain>
    </source>
</reference>
<comment type="similarity">
    <text evidence="2">Belongs to the YkuD family.</text>
</comment>
<protein>
    <recommendedName>
        <fullName evidence="8">L,D-TPase catalytic domain-containing protein</fullName>
    </recommendedName>
</protein>
<comment type="pathway">
    <text evidence="1 7">Cell wall biogenesis; peptidoglycan biosynthesis.</text>
</comment>
<evidence type="ECO:0000313" key="10">
    <source>
        <dbReference type="Proteomes" id="UP000266183"/>
    </source>
</evidence>
<organism evidence="9 10">
    <name type="scientific">Chryseolinea soli</name>
    <dbReference type="NCBI Taxonomy" id="2321403"/>
    <lineage>
        <taxon>Bacteria</taxon>
        <taxon>Pseudomonadati</taxon>
        <taxon>Bacteroidota</taxon>
        <taxon>Cytophagia</taxon>
        <taxon>Cytophagales</taxon>
        <taxon>Fulvivirgaceae</taxon>
        <taxon>Chryseolinea</taxon>
    </lineage>
</organism>
<dbReference type="GO" id="GO:0004180">
    <property type="term" value="F:carboxypeptidase activity"/>
    <property type="evidence" value="ECO:0007669"/>
    <property type="project" value="UniProtKB-ARBA"/>
</dbReference>
<evidence type="ECO:0000256" key="5">
    <source>
        <dbReference type="ARBA" id="ARBA00022984"/>
    </source>
</evidence>
<dbReference type="OrthoDB" id="9809748at2"/>
<dbReference type="InterPro" id="IPR005490">
    <property type="entry name" value="LD_TPept_cat_dom"/>
</dbReference>
<sequence length="241" mass="27435">MKLSLLLFMATLLPVPFKESQLQFPRVRTAYDEKERVIKQYFADKKISFTGFQLFIRAFKRERTVEVWVREKGKATFALLHAYPFCASSGTLGPKRKEGDLQIPEGLYTIEHFNPSSNFYLSLGIDYPNASDKILGDRQHPGSAIYIHGNCVTVGCIPLTDDKIKELYVLAVEARQAGQEKIPVHIFPTKLSDASLQGLKQEFDNAATQSFWDNLKVIYDDFEKTKKLKTVHITAAGRYSF</sequence>
<dbReference type="InterPro" id="IPR038063">
    <property type="entry name" value="Transpep_catalytic_dom"/>
</dbReference>
<name>A0A385SKA2_9BACT</name>
<feature type="active site" description="Nucleophile" evidence="7">
    <location>
        <position position="156"/>
    </location>
</feature>
<evidence type="ECO:0000256" key="2">
    <source>
        <dbReference type="ARBA" id="ARBA00005992"/>
    </source>
</evidence>
<feature type="domain" description="L,D-TPase catalytic" evidence="8">
    <location>
        <begin position="54"/>
        <end position="187"/>
    </location>
</feature>
<evidence type="ECO:0000256" key="1">
    <source>
        <dbReference type="ARBA" id="ARBA00004752"/>
    </source>
</evidence>
<dbReference type="GO" id="GO:0008360">
    <property type="term" value="P:regulation of cell shape"/>
    <property type="evidence" value="ECO:0007669"/>
    <property type="project" value="UniProtKB-UniRule"/>
</dbReference>
<accession>A0A385SKA2</accession>
<dbReference type="PANTHER" id="PTHR36699:SF1">
    <property type="entry name" value="L,D-TRANSPEPTIDASE YAFK-RELATED"/>
    <property type="match status" value="1"/>
</dbReference>
<evidence type="ECO:0000259" key="8">
    <source>
        <dbReference type="PROSITE" id="PS52029"/>
    </source>
</evidence>
<dbReference type="SUPFAM" id="SSF141523">
    <property type="entry name" value="L,D-transpeptidase catalytic domain-like"/>
    <property type="match status" value="1"/>
</dbReference>
<keyword evidence="3" id="KW-0808">Transferase</keyword>
<evidence type="ECO:0000256" key="6">
    <source>
        <dbReference type="ARBA" id="ARBA00023316"/>
    </source>
</evidence>
<gene>
    <name evidence="9" type="ORF">D4L85_12750</name>
</gene>
<dbReference type="UniPathway" id="UPA00219"/>
<dbReference type="AlphaFoldDB" id="A0A385SKA2"/>
<dbReference type="GO" id="GO:0071555">
    <property type="term" value="P:cell wall organization"/>
    <property type="evidence" value="ECO:0007669"/>
    <property type="project" value="UniProtKB-UniRule"/>
</dbReference>
<dbReference type="EMBL" id="CP032382">
    <property type="protein sequence ID" value="AYB31394.1"/>
    <property type="molecule type" value="Genomic_DNA"/>
</dbReference>
<dbReference type="PANTHER" id="PTHR36699">
    <property type="entry name" value="LD-TRANSPEPTIDASE"/>
    <property type="match status" value="1"/>
</dbReference>
<dbReference type="GO" id="GO:0016740">
    <property type="term" value="F:transferase activity"/>
    <property type="evidence" value="ECO:0007669"/>
    <property type="project" value="UniProtKB-KW"/>
</dbReference>
<evidence type="ECO:0000256" key="3">
    <source>
        <dbReference type="ARBA" id="ARBA00022679"/>
    </source>
</evidence>
<dbReference type="PROSITE" id="PS52029">
    <property type="entry name" value="LD_TPASE"/>
    <property type="match status" value="1"/>
</dbReference>
<keyword evidence="10" id="KW-1185">Reference proteome</keyword>
<dbReference type="CDD" id="cd16913">
    <property type="entry name" value="YkuD_like"/>
    <property type="match status" value="1"/>
</dbReference>
<proteinExistence type="inferred from homology"/>
<dbReference type="Pfam" id="PF03734">
    <property type="entry name" value="YkuD"/>
    <property type="match status" value="1"/>
</dbReference>
<dbReference type="KEGG" id="chk:D4L85_12750"/>
<evidence type="ECO:0000256" key="4">
    <source>
        <dbReference type="ARBA" id="ARBA00022960"/>
    </source>
</evidence>
<dbReference type="Proteomes" id="UP000266183">
    <property type="component" value="Chromosome"/>
</dbReference>
<dbReference type="GO" id="GO:0009252">
    <property type="term" value="P:peptidoglycan biosynthetic process"/>
    <property type="evidence" value="ECO:0007669"/>
    <property type="project" value="UniProtKB-UniPathway"/>
</dbReference>
<keyword evidence="4 7" id="KW-0133">Cell shape</keyword>
<feature type="active site" description="Proton donor/acceptor" evidence="7">
    <location>
        <position position="148"/>
    </location>
</feature>
<evidence type="ECO:0000256" key="7">
    <source>
        <dbReference type="PROSITE-ProRule" id="PRU01373"/>
    </source>
</evidence>